<keyword evidence="11" id="KW-1185">Reference proteome</keyword>
<evidence type="ECO:0000313" key="4">
    <source>
        <dbReference type="EMBL" id="KAE9146822.1"/>
    </source>
</evidence>
<protein>
    <submittedName>
        <fullName evidence="2">Uncharacterized protein</fullName>
    </submittedName>
</protein>
<dbReference type="Proteomes" id="UP000437068">
    <property type="component" value="Unassembled WGS sequence"/>
</dbReference>
<evidence type="ECO:0000313" key="3">
    <source>
        <dbReference type="EMBL" id="KAE9125574.1"/>
    </source>
</evidence>
<evidence type="ECO:0000313" key="5">
    <source>
        <dbReference type="EMBL" id="KAE9216863.1"/>
    </source>
</evidence>
<dbReference type="EMBL" id="QXFZ01000232">
    <property type="protein sequence ID" value="KAE9125574.1"/>
    <property type="molecule type" value="Genomic_DNA"/>
</dbReference>
<name>A0A6A3L5A1_9STRA</name>
<evidence type="ECO:0000313" key="1">
    <source>
        <dbReference type="EMBL" id="KAE8943026.1"/>
    </source>
</evidence>
<evidence type="ECO:0000313" key="8">
    <source>
        <dbReference type="EMBL" id="KAE9314131.1"/>
    </source>
</evidence>
<evidence type="ECO:0000313" key="18">
    <source>
        <dbReference type="Proteomes" id="UP000486351"/>
    </source>
</evidence>
<dbReference type="EMBL" id="QXFW01000378">
    <property type="protein sequence ID" value="KAE9014199.1"/>
    <property type="molecule type" value="Genomic_DNA"/>
</dbReference>
<dbReference type="Proteomes" id="UP000476176">
    <property type="component" value="Unassembled WGS sequence"/>
</dbReference>
<dbReference type="Proteomes" id="UP000441208">
    <property type="component" value="Unassembled WGS sequence"/>
</dbReference>
<evidence type="ECO:0000313" key="15">
    <source>
        <dbReference type="Proteomes" id="UP000441208"/>
    </source>
</evidence>
<reference evidence="16 17" key="1">
    <citation type="submission" date="2018-09" db="EMBL/GenBank/DDBJ databases">
        <title>Genomic investigation of the strawberry pathogen Phytophthora fragariae indicates pathogenicity is determined by transcriptional variation in three key races.</title>
        <authorList>
            <person name="Adams T.M."/>
            <person name="Armitage A.D."/>
            <person name="Sobczyk M.K."/>
            <person name="Bates H.J."/>
            <person name="Dunwell J.M."/>
            <person name="Nellist C.F."/>
            <person name="Harrison R.J."/>
        </authorList>
    </citation>
    <scope>NUCLEOTIDE SEQUENCE [LARGE SCALE GENOMIC DNA]</scope>
    <source>
        <strain evidence="8 12">A4</strain>
        <strain evidence="7 13">BC-1</strain>
        <strain evidence="6 17">BC-23</strain>
        <strain evidence="5 11">NOV-27</strain>
        <strain evidence="4 14">NOV-5</strain>
        <strain evidence="3 15">NOV-71</strain>
        <strain evidence="9 18">NOV-77</strain>
        <strain evidence="1 10">NOV-9</strain>
        <strain evidence="2 16">SCRP245</strain>
    </source>
</reference>
<proteinExistence type="predicted"/>
<dbReference type="EMBL" id="QXGA01000384">
    <property type="protein sequence ID" value="KAE9146822.1"/>
    <property type="molecule type" value="Genomic_DNA"/>
</dbReference>
<dbReference type="EMBL" id="QXGE01000381">
    <property type="protein sequence ID" value="KAE9314131.1"/>
    <property type="molecule type" value="Genomic_DNA"/>
</dbReference>
<evidence type="ECO:0000313" key="17">
    <source>
        <dbReference type="Proteomes" id="UP000476176"/>
    </source>
</evidence>
<sequence>MPANFISASLVALRFHIHTCQSQPDHFIKLLSLVFRPACTSVKTSLPERLCQQQKVNCTLSTTLLGRVAAAILSSYSSALPITALCYR</sequence>
<dbReference type="Proteomes" id="UP000440732">
    <property type="component" value="Unassembled WGS sequence"/>
</dbReference>
<comment type="caution">
    <text evidence="2">The sequence shown here is derived from an EMBL/GenBank/DDBJ whole genome shotgun (WGS) entry which is preliminary data.</text>
</comment>
<accession>A0A6A3L5A1</accession>
<evidence type="ECO:0000313" key="16">
    <source>
        <dbReference type="Proteomes" id="UP000460718"/>
    </source>
</evidence>
<dbReference type="Proteomes" id="UP000440367">
    <property type="component" value="Unassembled WGS sequence"/>
</dbReference>
<dbReference type="AlphaFoldDB" id="A0A6A3L5A1"/>
<dbReference type="EMBL" id="QXGF01000275">
    <property type="protein sequence ID" value="KAE8943026.1"/>
    <property type="molecule type" value="Genomic_DNA"/>
</dbReference>
<organism evidence="2 16">
    <name type="scientific">Phytophthora fragariae</name>
    <dbReference type="NCBI Taxonomy" id="53985"/>
    <lineage>
        <taxon>Eukaryota</taxon>
        <taxon>Sar</taxon>
        <taxon>Stramenopiles</taxon>
        <taxon>Oomycota</taxon>
        <taxon>Peronosporomycetes</taxon>
        <taxon>Peronosporales</taxon>
        <taxon>Peronosporaceae</taxon>
        <taxon>Phytophthora</taxon>
    </lineage>
</organism>
<evidence type="ECO:0000313" key="12">
    <source>
        <dbReference type="Proteomes" id="UP000437068"/>
    </source>
</evidence>
<dbReference type="Proteomes" id="UP000460718">
    <property type="component" value="Unassembled WGS sequence"/>
</dbReference>
<dbReference type="EMBL" id="QXGC01000370">
    <property type="protein sequence ID" value="KAE9239092.1"/>
    <property type="molecule type" value="Genomic_DNA"/>
</dbReference>
<dbReference type="Proteomes" id="UP000433483">
    <property type="component" value="Unassembled WGS sequence"/>
</dbReference>
<evidence type="ECO:0000313" key="2">
    <source>
        <dbReference type="EMBL" id="KAE9014199.1"/>
    </source>
</evidence>
<dbReference type="EMBL" id="QXGB01000389">
    <property type="protein sequence ID" value="KAE9216863.1"/>
    <property type="molecule type" value="Genomic_DNA"/>
</dbReference>
<evidence type="ECO:0000313" key="10">
    <source>
        <dbReference type="Proteomes" id="UP000429523"/>
    </source>
</evidence>
<evidence type="ECO:0000313" key="11">
    <source>
        <dbReference type="Proteomes" id="UP000433483"/>
    </source>
</evidence>
<evidence type="ECO:0000313" key="14">
    <source>
        <dbReference type="Proteomes" id="UP000440732"/>
    </source>
</evidence>
<evidence type="ECO:0000313" key="13">
    <source>
        <dbReference type="Proteomes" id="UP000440367"/>
    </source>
</evidence>
<evidence type="ECO:0000313" key="7">
    <source>
        <dbReference type="EMBL" id="KAE9250171.1"/>
    </source>
</evidence>
<evidence type="ECO:0000313" key="6">
    <source>
        <dbReference type="EMBL" id="KAE9239092.1"/>
    </source>
</evidence>
<gene>
    <name evidence="8" type="ORF">PF001_g8418</name>
    <name evidence="7" type="ORF">PF002_g4937</name>
    <name evidence="6" type="ORF">PF004_g8118</name>
    <name evidence="5" type="ORF">PF005_g8885</name>
    <name evidence="4" type="ORF">PF006_g8446</name>
    <name evidence="3" type="ORF">PF007_g6292</name>
    <name evidence="9" type="ORF">PF008_g8719</name>
    <name evidence="1" type="ORF">PF009_g7234</name>
    <name evidence="2" type="ORF">PF011_g8163</name>
</gene>
<dbReference type="Proteomes" id="UP000429523">
    <property type="component" value="Unassembled WGS sequence"/>
</dbReference>
<dbReference type="Proteomes" id="UP000486351">
    <property type="component" value="Unassembled WGS sequence"/>
</dbReference>
<dbReference type="EMBL" id="QXFY01000399">
    <property type="protein sequence ID" value="KAE9345510.1"/>
    <property type="molecule type" value="Genomic_DNA"/>
</dbReference>
<dbReference type="EMBL" id="QXGD01000156">
    <property type="protein sequence ID" value="KAE9250171.1"/>
    <property type="molecule type" value="Genomic_DNA"/>
</dbReference>
<evidence type="ECO:0000313" key="9">
    <source>
        <dbReference type="EMBL" id="KAE9345510.1"/>
    </source>
</evidence>